<dbReference type="Proteomes" id="UP000003598">
    <property type="component" value="Unassembled WGS sequence"/>
</dbReference>
<dbReference type="PANTHER" id="PTHR22916">
    <property type="entry name" value="GLYCOSYLTRANSFERASE"/>
    <property type="match status" value="1"/>
</dbReference>
<dbReference type="eggNOG" id="COG1216">
    <property type="taxonomic scope" value="Bacteria"/>
</dbReference>
<reference evidence="4 5" key="1">
    <citation type="submission" date="2011-03" db="EMBL/GenBank/DDBJ databases">
        <authorList>
            <person name="Weinstock G."/>
            <person name="Sodergren E."/>
            <person name="Clifton S."/>
            <person name="Fulton L."/>
            <person name="Fulton B."/>
            <person name="Courtney L."/>
            <person name="Fronick C."/>
            <person name="Harrison M."/>
            <person name="Strong C."/>
            <person name="Farmer C."/>
            <person name="Delahaunty K."/>
            <person name="Markovic C."/>
            <person name="Hall O."/>
            <person name="Minx P."/>
            <person name="Tomlinson C."/>
            <person name="Mitreva M."/>
            <person name="Hou S."/>
            <person name="Chen J."/>
            <person name="Wollam A."/>
            <person name="Pepin K.H."/>
            <person name="Johnson M."/>
            <person name="Bhonagiri V."/>
            <person name="Zhang X."/>
            <person name="Suruliraj S."/>
            <person name="Warren W."/>
            <person name="Chinwalla A."/>
            <person name="Mardis E.R."/>
            <person name="Wilson R.K."/>
        </authorList>
    </citation>
    <scope>NUCLEOTIDE SEQUENCE [LARGE SCALE GENOMIC DNA]</scope>
    <source>
        <strain evidence="4 5">YIT 11840</strain>
    </source>
</reference>
<feature type="domain" description="Glycosyltransferase 2-like" evidence="3">
    <location>
        <begin position="5"/>
        <end position="170"/>
    </location>
</feature>
<dbReference type="Gene3D" id="3.90.550.10">
    <property type="entry name" value="Spore Coat Polysaccharide Biosynthesis Protein SpsA, Chain A"/>
    <property type="match status" value="1"/>
</dbReference>
<dbReference type="InterPro" id="IPR001173">
    <property type="entry name" value="Glyco_trans_2-like"/>
</dbReference>
<sequence length="331" mass="38109">MYLISVIISVFNVEKYVGRCIDTVLGQTMQEGVEVIIVNDCTPDRSMEIIFEVLCAYNARPDEKKMTVHVVNHDMNCGIAAVRNTGMSHACGKYVIYVDSDDWLAPDMLEKLYGKAVQENADITICDYNEVYYTRTKQIHVNPPCDNTDCVIALLSGQMHGGVWNKLVKKELYDRYHITCTKGMNMLEDLCVTYRLFYFAKRIAYVNKPLYNYFCGNEYSYTTKHLSNKSQEGMLLLIKQMEMFFKKEKTNDIKLRTAFQYFRIGVVSTILLNGEKPIITSLQMEEKFPFGTILHHPSLSVFFKTAMLFHRLHISGGVTILRSLRGGIRKR</sequence>
<evidence type="ECO:0000259" key="3">
    <source>
        <dbReference type="Pfam" id="PF00535"/>
    </source>
</evidence>
<evidence type="ECO:0000256" key="2">
    <source>
        <dbReference type="ARBA" id="ARBA00022679"/>
    </source>
</evidence>
<dbReference type="STRING" id="762968.HMPREF9441_01378"/>
<evidence type="ECO:0000313" key="5">
    <source>
        <dbReference type="Proteomes" id="UP000003598"/>
    </source>
</evidence>
<keyword evidence="5" id="KW-1185">Reference proteome</keyword>
<protein>
    <submittedName>
        <fullName evidence="4">Glycosyltransferase, group 2 family protein</fullName>
    </submittedName>
</protein>
<name>G5SPU4_9BACT</name>
<evidence type="ECO:0000313" key="4">
    <source>
        <dbReference type="EMBL" id="EHH00660.1"/>
    </source>
</evidence>
<dbReference type="CDD" id="cd00761">
    <property type="entry name" value="Glyco_tranf_GTA_type"/>
    <property type="match status" value="1"/>
</dbReference>
<dbReference type="SUPFAM" id="SSF53448">
    <property type="entry name" value="Nucleotide-diphospho-sugar transferases"/>
    <property type="match status" value="1"/>
</dbReference>
<evidence type="ECO:0000256" key="1">
    <source>
        <dbReference type="ARBA" id="ARBA00022676"/>
    </source>
</evidence>
<dbReference type="PATRIC" id="fig|762968.3.peg.1229"/>
<comment type="caution">
    <text evidence="4">The sequence shown here is derived from an EMBL/GenBank/DDBJ whole genome shotgun (WGS) entry which is preliminary data.</text>
</comment>
<proteinExistence type="predicted"/>
<dbReference type="GeneID" id="93556950"/>
<dbReference type="GO" id="GO:0016758">
    <property type="term" value="F:hexosyltransferase activity"/>
    <property type="evidence" value="ECO:0007669"/>
    <property type="project" value="UniProtKB-ARBA"/>
</dbReference>
<accession>G5SPU4</accession>
<dbReference type="Pfam" id="PF00535">
    <property type="entry name" value="Glycos_transf_2"/>
    <property type="match status" value="1"/>
</dbReference>
<dbReference type="HOGENOM" id="CLU_025996_25_1_10"/>
<keyword evidence="2 4" id="KW-0808">Transferase</keyword>
<keyword evidence="1" id="KW-0328">Glycosyltransferase</keyword>
<dbReference type="InterPro" id="IPR029044">
    <property type="entry name" value="Nucleotide-diphossugar_trans"/>
</dbReference>
<dbReference type="OrthoDB" id="1114838at2"/>
<dbReference type="AlphaFoldDB" id="G5SPU4"/>
<gene>
    <name evidence="4" type="ORF">HMPREF9441_01378</name>
</gene>
<dbReference type="PANTHER" id="PTHR22916:SF51">
    <property type="entry name" value="GLYCOSYLTRANSFERASE EPSH-RELATED"/>
    <property type="match status" value="1"/>
</dbReference>
<dbReference type="EMBL" id="AFFY01000020">
    <property type="protein sequence ID" value="EHH00660.1"/>
    <property type="molecule type" value="Genomic_DNA"/>
</dbReference>
<organism evidence="4 5">
    <name type="scientific">Paraprevotella clara YIT 11840</name>
    <dbReference type="NCBI Taxonomy" id="762968"/>
    <lineage>
        <taxon>Bacteria</taxon>
        <taxon>Pseudomonadati</taxon>
        <taxon>Bacteroidota</taxon>
        <taxon>Bacteroidia</taxon>
        <taxon>Bacteroidales</taxon>
        <taxon>Prevotellaceae</taxon>
        <taxon>Paraprevotella</taxon>
    </lineage>
</organism>
<dbReference type="RefSeq" id="WP_008619095.1">
    <property type="nucleotide sequence ID" value="NZ_JH376595.1"/>
</dbReference>